<dbReference type="PANTHER" id="PTHR34473">
    <property type="entry name" value="UPF0699 TRANSMEMBRANE PROTEIN YDBS"/>
    <property type="match status" value="1"/>
</dbReference>
<reference evidence="3" key="1">
    <citation type="submission" date="2021-07" db="EMBL/GenBank/DDBJ databases">
        <title>Shewanella sp. YLB-07 whole genome sequence.</title>
        <authorList>
            <person name="Yu L."/>
        </authorList>
    </citation>
    <scope>NUCLEOTIDE SEQUENCE</scope>
    <source>
        <strain evidence="3">YLB-08</strain>
    </source>
</reference>
<name>A0ABX6VBP7_9GAMM</name>
<protein>
    <submittedName>
        <fullName evidence="3">PH domain-containing protein</fullName>
    </submittedName>
</protein>
<feature type="domain" description="YdbS-like PH" evidence="2">
    <location>
        <begin position="70"/>
        <end position="149"/>
    </location>
</feature>
<feature type="transmembrane region" description="Helical" evidence="1">
    <location>
        <begin position="7"/>
        <end position="28"/>
    </location>
</feature>
<feature type="transmembrane region" description="Helical" evidence="1">
    <location>
        <begin position="48"/>
        <end position="68"/>
    </location>
</feature>
<feature type="domain" description="YdbS-like PH" evidence="2">
    <location>
        <begin position="283"/>
        <end position="337"/>
    </location>
</feature>
<keyword evidence="1" id="KW-0812">Transmembrane</keyword>
<evidence type="ECO:0000313" key="3">
    <source>
        <dbReference type="EMBL" id="QPG59437.1"/>
    </source>
</evidence>
<dbReference type="PANTHER" id="PTHR34473:SF2">
    <property type="entry name" value="UPF0699 TRANSMEMBRANE PROTEIN YDBT"/>
    <property type="match status" value="1"/>
</dbReference>
<proteinExistence type="predicted"/>
<sequence>MQTRFSQWAGLSAWSIISYTLNTIRLVISNGYAMIPVVYTGWQQGFSSPWVIVAAVGVVLAVLCYAIIQWAMFRYRLFDDKLGVRQGLIFKKTHEIPLSKIQNVRLEQPIYFRPLGLYSLVVETAGSKDDEAVLAAVNYRKAIQLKQHLVNPLLPTPISSDADPESEDGTLEKGVTFERERKAKKRSESLVRKDFKQLLLFGLYQNNLFWFAIIAGPIIGQLDWSQLADTPMVRSSLQWYEQVISVSVLYQIVLGSLLLIGFYLLLSLISMTASVLKYYPYHLSRDNNTLHRSGGIIAKQNDALALQRIQVIRFSQPVIGRLLNLWTVYFKQVQGTEVEQKAKRHMLVPSMTRKTVAELLTDMDGIEAKTTALPTQFNPIHFGWYWRRALAPLIVPLVNTIGMGLNPITELMWLIGLCFTLGLYLRYRQWGYYLEGSDCWIHTGMLGHSWHLVALRKVQHVAITQTKGQRRKGLATLELGLASGTQTIPYMPLKDAREIAERALSITARSPKNWI</sequence>
<keyword evidence="4" id="KW-1185">Reference proteome</keyword>
<dbReference type="InterPro" id="IPR005182">
    <property type="entry name" value="YdbS-like_PH"/>
</dbReference>
<dbReference type="RefSeq" id="WP_142871473.1">
    <property type="nucleotide sequence ID" value="NZ_CP045503.2"/>
</dbReference>
<dbReference type="EMBL" id="CP045503">
    <property type="protein sequence ID" value="QPG59437.1"/>
    <property type="molecule type" value="Genomic_DNA"/>
</dbReference>
<keyword evidence="1" id="KW-1133">Transmembrane helix</keyword>
<accession>A0ABX6VBP7</accession>
<evidence type="ECO:0000259" key="2">
    <source>
        <dbReference type="Pfam" id="PF03703"/>
    </source>
</evidence>
<feature type="domain" description="YdbS-like PH" evidence="2">
    <location>
        <begin position="427"/>
        <end position="501"/>
    </location>
</feature>
<keyword evidence="1" id="KW-0472">Membrane</keyword>
<dbReference type="Proteomes" id="UP000316416">
    <property type="component" value="Chromosome"/>
</dbReference>
<organism evidence="3 4">
    <name type="scientific">Shewanella eurypsychrophilus</name>
    <dbReference type="NCBI Taxonomy" id="2593656"/>
    <lineage>
        <taxon>Bacteria</taxon>
        <taxon>Pseudomonadati</taxon>
        <taxon>Pseudomonadota</taxon>
        <taxon>Gammaproteobacteria</taxon>
        <taxon>Alteromonadales</taxon>
        <taxon>Shewanellaceae</taxon>
        <taxon>Shewanella</taxon>
    </lineage>
</organism>
<dbReference type="PIRSF" id="PIRSF026631">
    <property type="entry name" value="UCP026631"/>
    <property type="match status" value="1"/>
</dbReference>
<feature type="transmembrane region" description="Helical" evidence="1">
    <location>
        <begin position="385"/>
        <end position="405"/>
    </location>
</feature>
<feature type="transmembrane region" description="Helical" evidence="1">
    <location>
        <begin position="239"/>
        <end position="266"/>
    </location>
</feature>
<feature type="transmembrane region" description="Helical" evidence="1">
    <location>
        <begin position="198"/>
        <end position="219"/>
    </location>
</feature>
<dbReference type="Pfam" id="PF03703">
    <property type="entry name" value="bPH_2"/>
    <property type="match status" value="3"/>
</dbReference>
<evidence type="ECO:0000313" key="4">
    <source>
        <dbReference type="Proteomes" id="UP000316416"/>
    </source>
</evidence>
<gene>
    <name evidence="3" type="ORF">FM038_020120</name>
</gene>
<dbReference type="InterPro" id="IPR014529">
    <property type="entry name" value="UCP026631"/>
</dbReference>
<evidence type="ECO:0000256" key="1">
    <source>
        <dbReference type="SAM" id="Phobius"/>
    </source>
</evidence>